<dbReference type="PANTHER" id="PTHR33434">
    <property type="entry name" value="DEGV DOMAIN-CONTAINING PROTEIN DR_1986-RELATED"/>
    <property type="match status" value="1"/>
</dbReference>
<dbReference type="AlphaFoldDB" id="A0AAP4F067"/>
<dbReference type="SUPFAM" id="SSF82549">
    <property type="entry name" value="DAK1/DegV-like"/>
    <property type="match status" value="1"/>
</dbReference>
<dbReference type="Gene3D" id="3.40.50.10440">
    <property type="entry name" value="Dihydroxyacetone kinase, domain 1"/>
    <property type="match status" value="1"/>
</dbReference>
<keyword evidence="2" id="KW-0446">Lipid-binding</keyword>
<dbReference type="GO" id="GO:0008289">
    <property type="term" value="F:lipid binding"/>
    <property type="evidence" value="ECO:0007669"/>
    <property type="project" value="UniProtKB-KW"/>
</dbReference>
<gene>
    <name evidence="3" type="ORF">QJ036_02730</name>
</gene>
<dbReference type="InterPro" id="IPR003797">
    <property type="entry name" value="DegV"/>
</dbReference>
<sequence>MSDYVIMTDSSCDLPKDYIEEHGLDVLDLFYNLDGVIYDGDNQMEIGEFYKKMREGSMPTTMAVNPEDVAAAMKKHLEEGKDILFIGFSSGLSASCQNERIAAEEMREVFPDRKIVVVDSLCASMGQGLLVHRALKLQAEGKSLEENEKWLEEHKLNLCHQFTVDDLHHLHRGGRVSKATAVLGTLINVKPVLHVDDEGKLVSLCNVRGRKKSIQALVANMEKTIGGFEDDNEDIFISHGDCLEDAKYLAKLIEEKFGPKNFTYSYVGAVIGSHSGPGTLALFYLGNKR</sequence>
<name>A0AAP4F067_9FIRM</name>
<dbReference type="PROSITE" id="PS51482">
    <property type="entry name" value="DEGV"/>
    <property type="match status" value="1"/>
</dbReference>
<dbReference type="InterPro" id="IPR050270">
    <property type="entry name" value="DegV_domain_contain"/>
</dbReference>
<dbReference type="NCBIfam" id="TIGR00762">
    <property type="entry name" value="DegV"/>
    <property type="match status" value="1"/>
</dbReference>
<dbReference type="InterPro" id="IPR043168">
    <property type="entry name" value="DegV_C"/>
</dbReference>
<evidence type="ECO:0000256" key="2">
    <source>
        <dbReference type="ARBA" id="ARBA00023121"/>
    </source>
</evidence>
<protein>
    <submittedName>
        <fullName evidence="3">DegV family protein</fullName>
    </submittedName>
</protein>
<keyword evidence="4" id="KW-1185">Reference proteome</keyword>
<dbReference type="Gene3D" id="2.20.28.50">
    <property type="entry name" value="degv family protein"/>
    <property type="match status" value="1"/>
</dbReference>
<dbReference type="RefSeq" id="WP_283229902.1">
    <property type="nucleotide sequence ID" value="NZ_JASGBQ010000002.1"/>
</dbReference>
<evidence type="ECO:0000313" key="3">
    <source>
        <dbReference type="EMBL" id="MDI9241393.1"/>
    </source>
</evidence>
<proteinExistence type="predicted"/>
<comment type="caution">
    <text evidence="3">The sequence shown here is derived from an EMBL/GenBank/DDBJ whole genome shotgun (WGS) entry which is preliminary data.</text>
</comment>
<reference evidence="3 4" key="1">
    <citation type="submission" date="2023-05" db="EMBL/GenBank/DDBJ databases">
        <title>[ruminococcus] sp. nov., isolated from a pig farm feces dump.</title>
        <authorList>
            <person name="Chang Y.-H."/>
        </authorList>
    </citation>
    <scope>NUCLEOTIDE SEQUENCE [LARGE SCALE GENOMIC DNA]</scope>
    <source>
        <strain evidence="3 4">YH-rum2234</strain>
    </source>
</reference>
<organism evidence="3 4">
    <name type="scientific">Fusibacillus kribbianus</name>
    <dbReference type="NCBI Taxonomy" id="3044208"/>
    <lineage>
        <taxon>Bacteria</taxon>
        <taxon>Bacillati</taxon>
        <taxon>Bacillota</taxon>
        <taxon>Clostridia</taxon>
        <taxon>Lachnospirales</taxon>
        <taxon>Lachnospiraceae</taxon>
        <taxon>Fusibacillus</taxon>
    </lineage>
</organism>
<accession>A0AAP4F067</accession>
<dbReference type="Proteomes" id="UP001300383">
    <property type="component" value="Unassembled WGS sequence"/>
</dbReference>
<evidence type="ECO:0000313" key="4">
    <source>
        <dbReference type="Proteomes" id="UP001300383"/>
    </source>
</evidence>
<dbReference type="Pfam" id="PF02645">
    <property type="entry name" value="DegV"/>
    <property type="match status" value="1"/>
</dbReference>
<comment type="function">
    <text evidence="1">May bind long-chain fatty acids, such as palmitate, and may play a role in lipid transport or fatty acid metabolism.</text>
</comment>
<dbReference type="Gene3D" id="3.30.1180.10">
    <property type="match status" value="1"/>
</dbReference>
<dbReference type="EMBL" id="JASGBQ010000002">
    <property type="protein sequence ID" value="MDI9241393.1"/>
    <property type="molecule type" value="Genomic_DNA"/>
</dbReference>
<evidence type="ECO:0000256" key="1">
    <source>
        <dbReference type="ARBA" id="ARBA00003238"/>
    </source>
</evidence>
<dbReference type="PANTHER" id="PTHR33434:SF3">
    <property type="entry name" value="DEGV DOMAIN-CONTAINING PROTEIN YITS"/>
    <property type="match status" value="1"/>
</dbReference>